<feature type="compositionally biased region" description="Basic and acidic residues" evidence="2">
    <location>
        <begin position="96"/>
        <end position="107"/>
    </location>
</feature>
<name>A0A7W9W1E9_9FIRM</name>
<feature type="compositionally biased region" description="Polar residues" evidence="2">
    <location>
        <begin position="84"/>
        <end position="95"/>
    </location>
</feature>
<keyword evidence="3" id="KW-1133">Transmembrane helix</keyword>
<evidence type="ECO:0000256" key="2">
    <source>
        <dbReference type="SAM" id="MobiDB-lite"/>
    </source>
</evidence>
<feature type="transmembrane region" description="Helical" evidence="3">
    <location>
        <begin position="191"/>
        <end position="211"/>
    </location>
</feature>
<comment type="caution">
    <text evidence="5">The sequence shown here is derived from an EMBL/GenBank/DDBJ whole genome shotgun (WGS) entry which is preliminary data.</text>
</comment>
<keyword evidence="3" id="KW-0812">Transmembrane</keyword>
<feature type="transmembrane region" description="Helical" evidence="3">
    <location>
        <begin position="151"/>
        <end position="170"/>
    </location>
</feature>
<keyword evidence="3" id="KW-0472">Membrane</keyword>
<dbReference type="RefSeq" id="WP_183682133.1">
    <property type="nucleotide sequence ID" value="NZ_JACHHH010000001.1"/>
</dbReference>
<dbReference type="GeneID" id="85013914"/>
<reference evidence="5 6" key="1">
    <citation type="submission" date="2020-08" db="EMBL/GenBank/DDBJ databases">
        <title>Genomic Encyclopedia of Type Strains, Phase IV (KMG-IV): sequencing the most valuable type-strain genomes for metagenomic binning, comparative biology and taxonomic classification.</title>
        <authorList>
            <person name="Goeker M."/>
        </authorList>
    </citation>
    <scope>NUCLEOTIDE SEQUENCE [LARGE SCALE GENOMIC DNA]</scope>
    <source>
        <strain evidence="5 6">DSM 17245</strain>
    </source>
</reference>
<protein>
    <recommendedName>
        <fullName evidence="4">YobI-like P-loop NTPase domain-containing protein</fullName>
    </recommendedName>
</protein>
<evidence type="ECO:0000256" key="1">
    <source>
        <dbReference type="SAM" id="Coils"/>
    </source>
</evidence>
<evidence type="ECO:0000256" key="3">
    <source>
        <dbReference type="SAM" id="Phobius"/>
    </source>
</evidence>
<evidence type="ECO:0000259" key="4">
    <source>
        <dbReference type="Pfam" id="PF20693"/>
    </source>
</evidence>
<accession>A0A7W9W1E9</accession>
<gene>
    <name evidence="5" type="ORF">HNQ46_000344</name>
</gene>
<proteinExistence type="predicted"/>
<dbReference type="Proteomes" id="UP000522163">
    <property type="component" value="Unassembled WGS sequence"/>
</dbReference>
<feature type="domain" description="YobI-like P-loop NTPase" evidence="4">
    <location>
        <begin position="23"/>
        <end position="414"/>
    </location>
</feature>
<sequence>MANEKNKFNALTPEVLDENKQIYTEALDYAFSNSDIKNIAITGIYGAGKSTVWNTYVHQKRLSNIITVSLGTYNKYRENYSAEDTNVDATTTPKSPSDKGEEHKIGDNEVDSLDDNRVERQLINQILSQIESNKVPLGKYRFKSNKNVLKISLQALLSIFFITSVILWIIRESLISYLKELHIRQFKGGHLFFVCAFLFFVPLFYGLYFFYRESKFKISKISFKGAEACVNDDNSDESVLDRDMREVVYLLMSTGTSVVVFEDLDRYNSISIFTKLRELNFLLNHYAKINGREIPVRFVYMLKDGLFYSKSRTKFFDFILPIVPVVDSKTSENKLIELFDSIENSPGRDVLFEVSLYVDDMRVLKNIVNEYIVYSKIIPLGQIKLDVNKLFALITLKNICPSEFDLLQENQGCVADLFEKLESKRLELAQNFVNDIKKINEEIEFLNNRIENNKFEAMALMIPADVSTYSQQPDVWSEFLRNWKQFPEEQKLIYYSQNNGYFSYKEFINRFVITNNDIAERLKKITDDAASEKNRLYLRLRDAKRNIKNIETYTYKELISRMTSEQRDELFTTSDDITEKKHQLDLIRFLITDGLLDETYWYYKGTFDMEKSNTLKKNDTIYIKGLLEGKELDVFLEVETPYEILNRLKLSDYSRFNILNSRILNACLEKEDYQQEILSIADSVDQYGNYSDLISILDSFNLETVGAYSNILIKENIDLLVRTVDNCLKSNEDVLISILISILVSKNLTSEELEAFRKYINENEYILSLLPEEKYVDFINNINIGKIKFDDLSKTNCIKDRLESIGRLQAYKLNVKNVLFISEKVLERSINYGNLLDEVYKSRELLSSKEYIEDNFSEFISEYIVRKSEGIVYTNSEAILLDILQSNISYENKLAYIKHNETFVSRLTDLDDIEFAREIIDSILRTNKLKFSSENITLYWSKEEQCSCEFISYLDMNLREDNCKAVLQENVSMCNSLINNPLIKDQTFKLMLPFVDEEIDEINSQLDRIRIKALIEKRIVSASEQNVNVLMANSFNEELTLLVNLEEDEDSIIEVISRGNPCEDLIYLLVNSNISDENAKVLVKLIKNDVLIEKINQNKRGIIRYIIDSGLSKENVRYICRDFENFCFKNDFVKALDKCNELAQLDDKNLNPRVMKYILQLPDVAINTKISLIERKIKNHLEVDVLKDFITLVPEIEDLSNVWNKKQPLLDNDFKETIGQALLEEKYVKYKESKEGRRIMCVKKN</sequence>
<dbReference type="EMBL" id="JACHHH010000001">
    <property type="protein sequence ID" value="MBB6040383.1"/>
    <property type="molecule type" value="Genomic_DNA"/>
</dbReference>
<feature type="region of interest" description="Disordered" evidence="2">
    <location>
        <begin position="84"/>
        <end position="109"/>
    </location>
</feature>
<evidence type="ECO:0000313" key="6">
    <source>
        <dbReference type="Proteomes" id="UP000522163"/>
    </source>
</evidence>
<keyword evidence="1" id="KW-0175">Coiled coil</keyword>
<evidence type="ECO:0000313" key="5">
    <source>
        <dbReference type="EMBL" id="MBB6040383.1"/>
    </source>
</evidence>
<dbReference type="InterPro" id="IPR048428">
    <property type="entry name" value="YobI-NTPase"/>
</dbReference>
<dbReference type="Pfam" id="PF20693">
    <property type="entry name" value="YobI-ATPase"/>
    <property type="match status" value="1"/>
</dbReference>
<organism evidence="5 6">
    <name type="scientific">Oribacterium sinus</name>
    <dbReference type="NCBI Taxonomy" id="237576"/>
    <lineage>
        <taxon>Bacteria</taxon>
        <taxon>Bacillati</taxon>
        <taxon>Bacillota</taxon>
        <taxon>Clostridia</taxon>
        <taxon>Lachnospirales</taxon>
        <taxon>Lachnospiraceae</taxon>
        <taxon>Oribacterium</taxon>
    </lineage>
</organism>
<feature type="coiled-coil region" evidence="1">
    <location>
        <begin position="429"/>
        <end position="456"/>
    </location>
</feature>
<dbReference type="AlphaFoldDB" id="A0A7W9W1E9"/>